<gene>
    <name evidence="1" type="ORF">NEOLEDRAFT_936276</name>
</gene>
<protein>
    <submittedName>
        <fullName evidence="1">Uncharacterized protein</fullName>
    </submittedName>
</protein>
<dbReference type="Proteomes" id="UP000076761">
    <property type="component" value="Unassembled WGS sequence"/>
</dbReference>
<sequence length="64" mass="6788">MDLPTPGDLWTLASQYRMRGTACATRGGAVKTSGERSLQSCRVLAGSCTATIGGRGTKMFCVFR</sequence>
<dbReference type="EMBL" id="KV425635">
    <property type="protein sequence ID" value="KZT19714.1"/>
    <property type="molecule type" value="Genomic_DNA"/>
</dbReference>
<accession>A0A165NJ34</accession>
<organism evidence="1 2">
    <name type="scientific">Neolentinus lepideus HHB14362 ss-1</name>
    <dbReference type="NCBI Taxonomy" id="1314782"/>
    <lineage>
        <taxon>Eukaryota</taxon>
        <taxon>Fungi</taxon>
        <taxon>Dikarya</taxon>
        <taxon>Basidiomycota</taxon>
        <taxon>Agaricomycotina</taxon>
        <taxon>Agaricomycetes</taxon>
        <taxon>Gloeophyllales</taxon>
        <taxon>Gloeophyllaceae</taxon>
        <taxon>Neolentinus</taxon>
    </lineage>
</organism>
<proteinExistence type="predicted"/>
<evidence type="ECO:0000313" key="1">
    <source>
        <dbReference type="EMBL" id="KZT19714.1"/>
    </source>
</evidence>
<dbReference type="InParanoid" id="A0A165NJ34"/>
<evidence type="ECO:0000313" key="2">
    <source>
        <dbReference type="Proteomes" id="UP000076761"/>
    </source>
</evidence>
<reference evidence="1 2" key="1">
    <citation type="journal article" date="2016" name="Mol. Biol. Evol.">
        <title>Comparative Genomics of Early-Diverging Mushroom-Forming Fungi Provides Insights into the Origins of Lignocellulose Decay Capabilities.</title>
        <authorList>
            <person name="Nagy L.G."/>
            <person name="Riley R."/>
            <person name="Tritt A."/>
            <person name="Adam C."/>
            <person name="Daum C."/>
            <person name="Floudas D."/>
            <person name="Sun H."/>
            <person name="Yadav J.S."/>
            <person name="Pangilinan J."/>
            <person name="Larsson K.H."/>
            <person name="Matsuura K."/>
            <person name="Barry K."/>
            <person name="Labutti K."/>
            <person name="Kuo R."/>
            <person name="Ohm R.A."/>
            <person name="Bhattacharya S.S."/>
            <person name="Shirouzu T."/>
            <person name="Yoshinaga Y."/>
            <person name="Martin F.M."/>
            <person name="Grigoriev I.V."/>
            <person name="Hibbett D.S."/>
        </authorList>
    </citation>
    <scope>NUCLEOTIDE SEQUENCE [LARGE SCALE GENOMIC DNA]</scope>
    <source>
        <strain evidence="1 2">HHB14362 ss-1</strain>
    </source>
</reference>
<dbReference type="AlphaFoldDB" id="A0A165NJ34"/>
<keyword evidence="2" id="KW-1185">Reference proteome</keyword>
<name>A0A165NJ34_9AGAM</name>